<evidence type="ECO:0000313" key="3">
    <source>
        <dbReference type="Proteomes" id="UP000003438"/>
    </source>
</evidence>
<dbReference type="RefSeq" id="WP_007045876.1">
    <property type="nucleotide sequence ID" value="NZ_GG704769.1"/>
</dbReference>
<dbReference type="OrthoDB" id="1770549at2"/>
<evidence type="ECO:0000256" key="1">
    <source>
        <dbReference type="SAM" id="MobiDB-lite"/>
    </source>
</evidence>
<keyword evidence="3" id="KW-1185">Reference proteome</keyword>
<proteinExistence type="predicted"/>
<comment type="caution">
    <text evidence="2">The sequence shown here is derived from an EMBL/GenBank/DDBJ whole genome shotgun (WGS) entry which is preliminary data.</text>
</comment>
<evidence type="ECO:0000313" key="2">
    <source>
        <dbReference type="EMBL" id="EFB77277.1"/>
    </source>
</evidence>
<dbReference type="eggNOG" id="ENOG50330KV">
    <property type="taxonomic scope" value="Bacteria"/>
</dbReference>
<reference evidence="2" key="1">
    <citation type="submission" date="2009-12" db="EMBL/GenBank/DDBJ databases">
        <authorList>
            <person name="Weinstock G."/>
            <person name="Sodergren E."/>
            <person name="Clifton S."/>
            <person name="Fulton L."/>
            <person name="Fulton B."/>
            <person name="Courtney L."/>
            <person name="Fronick C."/>
            <person name="Harrison M."/>
            <person name="Strong C."/>
            <person name="Farmer C."/>
            <person name="Delahaunty K."/>
            <person name="Markovic C."/>
            <person name="Hall O."/>
            <person name="Minx P."/>
            <person name="Tomlinson C."/>
            <person name="Mitreva M."/>
            <person name="Nelson J."/>
            <person name="Hou S."/>
            <person name="Wollam A."/>
            <person name="Pepin K.H."/>
            <person name="Johnson M."/>
            <person name="Bhonagiri V."/>
            <person name="Nash W.E."/>
            <person name="Warren W."/>
            <person name="Chinwalla A."/>
            <person name="Mardis E.R."/>
            <person name="Wilson R.K."/>
        </authorList>
    </citation>
    <scope>NUCLEOTIDE SEQUENCE [LARGE SCALE GENOMIC DNA]</scope>
    <source>
        <strain evidence="2">DSM 15176</strain>
    </source>
</reference>
<dbReference type="AlphaFoldDB" id="D1PJB7"/>
<gene>
    <name evidence="2" type="ORF">SUBVAR_04438</name>
</gene>
<protein>
    <submittedName>
        <fullName evidence="2">Uncharacterized protein</fullName>
    </submittedName>
</protein>
<dbReference type="STRING" id="411471.SUBVAR_04438"/>
<dbReference type="HOGENOM" id="CLU_208973_0_0_9"/>
<feature type="region of interest" description="Disordered" evidence="1">
    <location>
        <begin position="40"/>
        <end position="61"/>
    </location>
</feature>
<dbReference type="EMBL" id="ACBY02000013">
    <property type="protein sequence ID" value="EFB77277.1"/>
    <property type="molecule type" value="Genomic_DNA"/>
</dbReference>
<dbReference type="Proteomes" id="UP000003438">
    <property type="component" value="Unassembled WGS sequence"/>
</dbReference>
<organism evidence="2 3">
    <name type="scientific">Subdoligranulum variabile DSM 15176</name>
    <dbReference type="NCBI Taxonomy" id="411471"/>
    <lineage>
        <taxon>Bacteria</taxon>
        <taxon>Bacillati</taxon>
        <taxon>Bacillota</taxon>
        <taxon>Clostridia</taxon>
        <taxon>Eubacteriales</taxon>
        <taxon>Oscillospiraceae</taxon>
        <taxon>Subdoligranulum</taxon>
    </lineage>
</organism>
<accession>D1PJB7</accession>
<name>D1PJB7_9FIRM</name>
<sequence>MCTVRDIEEAIREHCQSQHDMESTEIDQVMQRLPFGTAQDVFTRPPVPKPPYSWHSRNYRT</sequence>